<dbReference type="Proteomes" id="UP001565368">
    <property type="component" value="Unassembled WGS sequence"/>
</dbReference>
<dbReference type="GeneID" id="95982126"/>
<comment type="caution">
    <text evidence="1">The sequence shown here is derived from an EMBL/GenBank/DDBJ whole genome shotgun (WGS) entry which is preliminary data.</text>
</comment>
<name>A0ABR3QF29_9TREE</name>
<dbReference type="RefSeq" id="XP_069213268.1">
    <property type="nucleotide sequence ID" value="XM_069349724.1"/>
</dbReference>
<proteinExistence type="predicted"/>
<sequence>MPQHTLTTAFTNTAWAELAVDASRALPCKQNVQRTERTFSGGGVEGWASESSVLTAHAEATTDATGDGQMFFVGSVDGKQGAFAASTHTMIVDFVLSASWTIIPGTASGELAGISGTGSYSFKLGNDGNMKGVPVKAEFVVSFS</sequence>
<dbReference type="Pfam" id="PF11528">
    <property type="entry name" value="DUF3224"/>
    <property type="match status" value="1"/>
</dbReference>
<evidence type="ECO:0000313" key="1">
    <source>
        <dbReference type="EMBL" id="KAL1413324.1"/>
    </source>
</evidence>
<dbReference type="SUPFAM" id="SSF159238">
    <property type="entry name" value="SO1590-like"/>
    <property type="match status" value="1"/>
</dbReference>
<keyword evidence="2" id="KW-1185">Reference proteome</keyword>
<protein>
    <submittedName>
        <fullName evidence="1">Uncharacterized protein</fullName>
    </submittedName>
</protein>
<accession>A0ABR3QF29</accession>
<reference evidence="1 2" key="1">
    <citation type="submission" date="2023-08" db="EMBL/GenBank/DDBJ databases">
        <title>Annotated Genome Sequence of Vanrija albida AlHP1.</title>
        <authorList>
            <person name="Herzog R."/>
        </authorList>
    </citation>
    <scope>NUCLEOTIDE SEQUENCE [LARGE SCALE GENOMIC DNA]</scope>
    <source>
        <strain evidence="1 2">AlHP1</strain>
    </source>
</reference>
<dbReference type="EMBL" id="JBBXJM010000001">
    <property type="protein sequence ID" value="KAL1413324.1"/>
    <property type="molecule type" value="Genomic_DNA"/>
</dbReference>
<gene>
    <name evidence="1" type="ORF">Q8F55_001083</name>
</gene>
<dbReference type="InterPro" id="IPR023159">
    <property type="entry name" value="SO1590-like_sf"/>
</dbReference>
<dbReference type="Gene3D" id="2.40.350.10">
    <property type="entry name" value="SO1590-like"/>
    <property type="match status" value="1"/>
</dbReference>
<organism evidence="1 2">
    <name type="scientific">Vanrija albida</name>
    <dbReference type="NCBI Taxonomy" id="181172"/>
    <lineage>
        <taxon>Eukaryota</taxon>
        <taxon>Fungi</taxon>
        <taxon>Dikarya</taxon>
        <taxon>Basidiomycota</taxon>
        <taxon>Agaricomycotina</taxon>
        <taxon>Tremellomycetes</taxon>
        <taxon>Trichosporonales</taxon>
        <taxon>Trichosporonaceae</taxon>
        <taxon>Vanrija</taxon>
    </lineage>
</organism>
<dbReference type="InterPro" id="IPR021607">
    <property type="entry name" value="DUF3224"/>
</dbReference>
<evidence type="ECO:0000313" key="2">
    <source>
        <dbReference type="Proteomes" id="UP001565368"/>
    </source>
</evidence>